<evidence type="ECO:0000256" key="1">
    <source>
        <dbReference type="SAM" id="SignalP"/>
    </source>
</evidence>
<dbReference type="PANTHER" id="PTHR11803">
    <property type="entry name" value="2-IMINOBUTANOATE/2-IMINOPROPANOATE DEAMINASE RIDA"/>
    <property type="match status" value="1"/>
</dbReference>
<proteinExistence type="predicted"/>
<evidence type="ECO:0000313" key="2">
    <source>
        <dbReference type="EMBL" id="PCF95327.1"/>
    </source>
</evidence>
<dbReference type="Gene3D" id="3.30.1330.40">
    <property type="entry name" value="RutC-like"/>
    <property type="match status" value="1"/>
</dbReference>
<keyword evidence="1" id="KW-0732">Signal</keyword>
<dbReference type="Pfam" id="PF01042">
    <property type="entry name" value="Ribonuc_L-PSP"/>
    <property type="match status" value="1"/>
</dbReference>
<organism evidence="2 3">
    <name type="scientific">Vreelandella nigrificans</name>
    <dbReference type="NCBI Taxonomy" id="2042704"/>
    <lineage>
        <taxon>Bacteria</taxon>
        <taxon>Pseudomonadati</taxon>
        <taxon>Pseudomonadota</taxon>
        <taxon>Gammaproteobacteria</taxon>
        <taxon>Oceanospirillales</taxon>
        <taxon>Halomonadaceae</taxon>
        <taxon>Vreelandella</taxon>
    </lineage>
</organism>
<protein>
    <recommendedName>
        <fullName evidence="4">Endonuclease</fullName>
    </recommendedName>
</protein>
<comment type="caution">
    <text evidence="2">The sequence shown here is derived from an EMBL/GenBank/DDBJ whole genome shotgun (WGS) entry which is preliminary data.</text>
</comment>
<gene>
    <name evidence="2" type="ORF">CPA45_12365</name>
</gene>
<dbReference type="Proteomes" id="UP000218677">
    <property type="component" value="Unassembled WGS sequence"/>
</dbReference>
<name>A0A2A4HLK5_9GAMM</name>
<dbReference type="InterPro" id="IPR035959">
    <property type="entry name" value="RutC-like_sf"/>
</dbReference>
<dbReference type="InterPro" id="IPR006175">
    <property type="entry name" value="YjgF/YER057c/UK114"/>
</dbReference>
<dbReference type="GO" id="GO:0019239">
    <property type="term" value="F:deaminase activity"/>
    <property type="evidence" value="ECO:0007669"/>
    <property type="project" value="TreeGrafter"/>
</dbReference>
<accession>A0A2A4HLK5</accession>
<sequence>MMSFKSAIIGLTLLSAYASTALAEDIIRHPIPNSDFPILQAVEVPSGSTTVYLSGTVPSIINEDADPNSVEAFGTTEEQTVTVMNRIKAQLEGLGLGVGDIIKMQAFLVAPEGETVDFQGFMAGYTQFFGTEEQPNLPVRSAMVVDALVNPGWLVELEVTAVRP</sequence>
<feature type="signal peptide" evidence="1">
    <location>
        <begin position="1"/>
        <end position="23"/>
    </location>
</feature>
<feature type="chain" id="PRO_5013377078" description="Endonuclease" evidence="1">
    <location>
        <begin position="24"/>
        <end position="164"/>
    </location>
</feature>
<dbReference type="SUPFAM" id="SSF55298">
    <property type="entry name" value="YjgF-like"/>
    <property type="match status" value="1"/>
</dbReference>
<dbReference type="OrthoDB" id="9803101at2"/>
<reference evidence="3" key="1">
    <citation type="submission" date="2017-09" db="EMBL/GenBank/DDBJ databases">
        <authorList>
            <person name="Cho G.-S."/>
            <person name="Oguntoyinbo F.A."/>
            <person name="Cnockaert M."/>
            <person name="Kabisch J."/>
            <person name="Neve H."/>
            <person name="Bockelmann W."/>
            <person name="Wenning M."/>
            <person name="Franz C.M."/>
            <person name="Vandamme P."/>
        </authorList>
    </citation>
    <scope>NUCLEOTIDE SEQUENCE [LARGE SCALE GENOMIC DNA]</scope>
    <source>
        <strain evidence="3">MBT G8648</strain>
    </source>
</reference>
<dbReference type="AlphaFoldDB" id="A0A2A4HLK5"/>
<dbReference type="CDD" id="cd06151">
    <property type="entry name" value="YjgF_YER057c_UK114_like_3"/>
    <property type="match status" value="1"/>
</dbReference>
<evidence type="ECO:0008006" key="4">
    <source>
        <dbReference type="Google" id="ProtNLM"/>
    </source>
</evidence>
<dbReference type="EMBL" id="NWUX01000010">
    <property type="protein sequence ID" value="PCF95327.1"/>
    <property type="molecule type" value="Genomic_DNA"/>
</dbReference>
<dbReference type="PANTHER" id="PTHR11803:SF59">
    <property type="entry name" value="ENDORIBONUCLEASE"/>
    <property type="match status" value="1"/>
</dbReference>
<evidence type="ECO:0000313" key="3">
    <source>
        <dbReference type="Proteomes" id="UP000218677"/>
    </source>
</evidence>
<dbReference type="GO" id="GO:0005829">
    <property type="term" value="C:cytosol"/>
    <property type="evidence" value="ECO:0007669"/>
    <property type="project" value="TreeGrafter"/>
</dbReference>
<keyword evidence="3" id="KW-1185">Reference proteome</keyword>